<keyword evidence="1" id="KW-0433">Leucine-rich repeat</keyword>
<dbReference type="GO" id="GO:1901224">
    <property type="term" value="P:positive regulation of non-canonical NF-kappaB signal transduction"/>
    <property type="evidence" value="ECO:0007669"/>
    <property type="project" value="TreeGrafter"/>
</dbReference>
<keyword evidence="7" id="KW-1185">Reference proteome</keyword>
<dbReference type="InterPro" id="IPR001611">
    <property type="entry name" value="Leu-rich_rpt"/>
</dbReference>
<dbReference type="SMART" id="SM00082">
    <property type="entry name" value="LRRCT"/>
    <property type="match status" value="1"/>
</dbReference>
<dbReference type="GeneID" id="110080352"/>
<dbReference type="InterPro" id="IPR032675">
    <property type="entry name" value="LRR_dom_sf"/>
</dbReference>
<evidence type="ECO:0000256" key="1">
    <source>
        <dbReference type="ARBA" id="ARBA00022614"/>
    </source>
</evidence>
<feature type="domain" description="LRRCT" evidence="6">
    <location>
        <begin position="188"/>
        <end position="238"/>
    </location>
</feature>
<evidence type="ECO:0000256" key="2">
    <source>
        <dbReference type="ARBA" id="ARBA00022729"/>
    </source>
</evidence>
<gene>
    <name evidence="8" type="primary">LRRC19</name>
</gene>
<keyword evidence="2 5" id="KW-0732">Signal</keyword>
<dbReference type="GO" id="GO:0038023">
    <property type="term" value="F:signaling receptor activity"/>
    <property type="evidence" value="ECO:0007669"/>
    <property type="project" value="TreeGrafter"/>
</dbReference>
<dbReference type="KEGG" id="pvt:110080352"/>
<reference evidence="8" key="2">
    <citation type="submission" date="2025-08" db="UniProtKB">
        <authorList>
            <consortium name="RefSeq"/>
        </authorList>
    </citation>
    <scope>IDENTIFICATION</scope>
</reference>
<accession>A0A6J0TXT3</accession>
<evidence type="ECO:0000259" key="6">
    <source>
        <dbReference type="SMART" id="SM00082"/>
    </source>
</evidence>
<dbReference type="Proteomes" id="UP001652642">
    <property type="component" value="Chromosome 2"/>
</dbReference>
<dbReference type="RefSeq" id="XP_020651835.2">
    <property type="nucleotide sequence ID" value="XM_020796176.2"/>
</dbReference>
<evidence type="ECO:0000256" key="3">
    <source>
        <dbReference type="ARBA" id="ARBA00022737"/>
    </source>
</evidence>
<feature type="signal peptide" evidence="5">
    <location>
        <begin position="1"/>
        <end position="33"/>
    </location>
</feature>
<keyword evidence="4" id="KW-0472">Membrane</keyword>
<keyword evidence="3" id="KW-0677">Repeat</keyword>
<dbReference type="CTD" id="64922"/>
<keyword evidence="4" id="KW-0812">Transmembrane</keyword>
<dbReference type="InParanoid" id="A0A6J0TXT3"/>
<feature type="chain" id="PRO_5046175031" evidence="5">
    <location>
        <begin position="34"/>
        <end position="376"/>
    </location>
</feature>
<dbReference type="Pfam" id="PF15176">
    <property type="entry name" value="LRR19-TM"/>
    <property type="match status" value="1"/>
</dbReference>
<dbReference type="OrthoDB" id="1394818at2759"/>
<dbReference type="Gene3D" id="3.80.10.10">
    <property type="entry name" value="Ribonuclease Inhibitor"/>
    <property type="match status" value="1"/>
</dbReference>
<dbReference type="SUPFAM" id="SSF52058">
    <property type="entry name" value="L domain-like"/>
    <property type="match status" value="1"/>
</dbReference>
<organism evidence="7 8">
    <name type="scientific">Pogona vitticeps</name>
    <name type="common">central bearded dragon</name>
    <dbReference type="NCBI Taxonomy" id="103695"/>
    <lineage>
        <taxon>Eukaryota</taxon>
        <taxon>Metazoa</taxon>
        <taxon>Chordata</taxon>
        <taxon>Craniata</taxon>
        <taxon>Vertebrata</taxon>
        <taxon>Euteleostomi</taxon>
        <taxon>Lepidosauria</taxon>
        <taxon>Squamata</taxon>
        <taxon>Bifurcata</taxon>
        <taxon>Unidentata</taxon>
        <taxon>Episquamata</taxon>
        <taxon>Toxicofera</taxon>
        <taxon>Iguania</taxon>
        <taxon>Acrodonta</taxon>
        <taxon>Agamidae</taxon>
        <taxon>Amphibolurinae</taxon>
        <taxon>Pogona</taxon>
    </lineage>
</organism>
<protein>
    <submittedName>
        <fullName evidence="8">Leucine-rich repeat-containing protein 19</fullName>
    </submittedName>
</protein>
<dbReference type="GO" id="GO:0005886">
    <property type="term" value="C:plasma membrane"/>
    <property type="evidence" value="ECO:0007669"/>
    <property type="project" value="TreeGrafter"/>
</dbReference>
<evidence type="ECO:0000313" key="7">
    <source>
        <dbReference type="Proteomes" id="UP001652642"/>
    </source>
</evidence>
<name>A0A6J0TXT3_9SAUR</name>
<evidence type="ECO:0000313" key="8">
    <source>
        <dbReference type="RefSeq" id="XP_020651835.2"/>
    </source>
</evidence>
<reference evidence="7" key="1">
    <citation type="submission" date="2025-05" db="UniProtKB">
        <authorList>
            <consortium name="RefSeq"/>
        </authorList>
    </citation>
    <scope>NUCLEOTIDE SEQUENCE [LARGE SCALE GENOMIC DNA]</scope>
</reference>
<dbReference type="Pfam" id="PF13855">
    <property type="entry name" value="LRR_8"/>
    <property type="match status" value="1"/>
</dbReference>
<evidence type="ECO:0000256" key="5">
    <source>
        <dbReference type="SAM" id="SignalP"/>
    </source>
</evidence>
<dbReference type="InterPro" id="IPR003591">
    <property type="entry name" value="Leu-rich_rpt_typical-subtyp"/>
</dbReference>
<dbReference type="PANTHER" id="PTHR31450:SF4">
    <property type="entry name" value="LEUCINE-RICH REPEAT-CONTAINING PROTEIN 19"/>
    <property type="match status" value="1"/>
</dbReference>
<keyword evidence="4" id="KW-1133">Transmembrane helix</keyword>
<evidence type="ECO:0000256" key="4">
    <source>
        <dbReference type="SAM" id="Phobius"/>
    </source>
</evidence>
<dbReference type="AlphaFoldDB" id="A0A6J0TXT3"/>
<dbReference type="PROSITE" id="PS51450">
    <property type="entry name" value="LRR"/>
    <property type="match status" value="1"/>
</dbReference>
<dbReference type="SMART" id="SM00369">
    <property type="entry name" value="LRR_TYP"/>
    <property type="match status" value="4"/>
</dbReference>
<sequence length="376" mass="42819">MDLMSQRKTKILNMNHGWLRVLVATLVAHPVFAKCDSTETVMLEESEESYFSIPSIVTESVSVLHLSYKNITLNETDRIMLHKYRNVTELYLNNNVIAVLHNYSFNCLSKLAVLDVSNNSITIVEQAAFVGTNKLAMLYLQNNKISQLDSNTFVLLENLKVLNLQNNNFLYLDIKLPFNSISITLSENPWNCSCGLLRLQSWLNNPNITIEYENSTVCDSPNSLKTCPIKTAFLKNCEKRDVTETTTAPTILFPNNDTLISATGDRDGQLYSAKGFHPPGKSWTFLIGVLVVIVGTTTLIIIAIKFPVWYRYLISYNHSRLEEEEPEMFEETFTSHIYTHPQTPGTNKDDSVVVFEQFHTFVPEEDGFIEDQYIES</sequence>
<dbReference type="PANTHER" id="PTHR31450">
    <property type="entry name" value="LEUCINE-RICH REPEAT-CONTAINING PROTEIN 19 LRRC19 FAMILY MEMBER"/>
    <property type="match status" value="1"/>
</dbReference>
<feature type="transmembrane region" description="Helical" evidence="4">
    <location>
        <begin position="283"/>
        <end position="304"/>
    </location>
</feature>
<proteinExistence type="predicted"/>
<dbReference type="InterPro" id="IPR000483">
    <property type="entry name" value="Cys-rich_flank_reg_C"/>
</dbReference>